<evidence type="ECO:0000313" key="3">
    <source>
        <dbReference type="Proteomes" id="UP001159042"/>
    </source>
</evidence>
<keyword evidence="3" id="KW-1185">Reference proteome</keyword>
<evidence type="ECO:0008006" key="4">
    <source>
        <dbReference type="Google" id="ProtNLM"/>
    </source>
</evidence>
<gene>
    <name evidence="2" type="ORF">NQ315_014842</name>
</gene>
<name>A0AAV8VLB8_9CUCU</name>
<sequence>MEVNRLLGDELAYELSIRNLPIGNTVEEKRMLLREALRKEKSNLMTVPQTVLLDADSELLEDIREIPVDKVLAFARSTEGHTRVKLDLVSKAAQLIGDLNLAYGGLSTSQVERPNDPDLLNRSILDEPNRINPPNRSILDEPNLLLPEIEPGRHEATSMSYDLVKVSGENAEAGRSGQPQCRRGVRIQEPPYPMTNSSVVQRNPPREATRMPSVANPVEDNRPTSVPGEGGVSKDQLLKSAPELFMEDALFWYRTSHFNSWDDLTGKLREAYFQPYDYEYMLWDEIRRRTQGAQENVVNFVGAMENLFRKLPHLPSEETRLQLIKRNLLPYIQVQLSTQSTATITESIRLSRGIEETERRVQRFLPPPTN</sequence>
<organism evidence="2 3">
    <name type="scientific">Exocentrus adspersus</name>
    <dbReference type="NCBI Taxonomy" id="1586481"/>
    <lineage>
        <taxon>Eukaryota</taxon>
        <taxon>Metazoa</taxon>
        <taxon>Ecdysozoa</taxon>
        <taxon>Arthropoda</taxon>
        <taxon>Hexapoda</taxon>
        <taxon>Insecta</taxon>
        <taxon>Pterygota</taxon>
        <taxon>Neoptera</taxon>
        <taxon>Endopterygota</taxon>
        <taxon>Coleoptera</taxon>
        <taxon>Polyphaga</taxon>
        <taxon>Cucujiformia</taxon>
        <taxon>Chrysomeloidea</taxon>
        <taxon>Cerambycidae</taxon>
        <taxon>Lamiinae</taxon>
        <taxon>Acanthocinini</taxon>
        <taxon>Exocentrus</taxon>
    </lineage>
</organism>
<feature type="region of interest" description="Disordered" evidence="1">
    <location>
        <begin position="187"/>
        <end position="233"/>
    </location>
</feature>
<dbReference type="Proteomes" id="UP001159042">
    <property type="component" value="Unassembled WGS sequence"/>
</dbReference>
<comment type="caution">
    <text evidence="2">The sequence shown here is derived from an EMBL/GenBank/DDBJ whole genome shotgun (WGS) entry which is preliminary data.</text>
</comment>
<evidence type="ECO:0000313" key="2">
    <source>
        <dbReference type="EMBL" id="KAJ8914830.1"/>
    </source>
</evidence>
<accession>A0AAV8VLB8</accession>
<dbReference type="EMBL" id="JANEYG010000062">
    <property type="protein sequence ID" value="KAJ8914830.1"/>
    <property type="molecule type" value="Genomic_DNA"/>
</dbReference>
<dbReference type="AlphaFoldDB" id="A0AAV8VLB8"/>
<protein>
    <recommendedName>
        <fullName evidence="4">Retrotransposon gag domain-containing protein</fullName>
    </recommendedName>
</protein>
<reference evidence="2 3" key="1">
    <citation type="journal article" date="2023" name="Insect Mol. Biol.">
        <title>Genome sequencing provides insights into the evolution of gene families encoding plant cell wall-degrading enzymes in longhorned beetles.</title>
        <authorList>
            <person name="Shin N.R."/>
            <person name="Okamura Y."/>
            <person name="Kirsch R."/>
            <person name="Pauchet Y."/>
        </authorList>
    </citation>
    <scope>NUCLEOTIDE SEQUENCE [LARGE SCALE GENOMIC DNA]</scope>
    <source>
        <strain evidence="2">EAD_L_NR</strain>
    </source>
</reference>
<evidence type="ECO:0000256" key="1">
    <source>
        <dbReference type="SAM" id="MobiDB-lite"/>
    </source>
</evidence>
<proteinExistence type="predicted"/>